<evidence type="ECO:0000256" key="12">
    <source>
        <dbReference type="PROSITE-ProRule" id="PRU00803"/>
    </source>
</evidence>
<feature type="compositionally biased region" description="Low complexity" evidence="14">
    <location>
        <begin position="895"/>
        <end position="944"/>
    </location>
</feature>
<keyword evidence="5" id="KW-0677">Repeat</keyword>
<dbReference type="Proteomes" id="UP000291343">
    <property type="component" value="Unassembled WGS sequence"/>
</dbReference>
<dbReference type="InterPro" id="IPR032695">
    <property type="entry name" value="Integrin_dom_sf"/>
</dbReference>
<feature type="repeat" description="FG-GAP" evidence="12">
    <location>
        <begin position="354"/>
        <end position="413"/>
    </location>
</feature>
<dbReference type="STRING" id="195883.A0A482XRZ8"/>
<feature type="region of interest" description="Disordered" evidence="14">
    <location>
        <begin position="1206"/>
        <end position="1254"/>
    </location>
</feature>
<evidence type="ECO:0000256" key="10">
    <source>
        <dbReference type="ARBA" id="ARBA00023170"/>
    </source>
</evidence>
<keyword evidence="19" id="KW-1185">Reference proteome</keyword>
<feature type="compositionally biased region" description="Basic and acidic residues" evidence="14">
    <location>
        <begin position="989"/>
        <end position="1005"/>
    </location>
</feature>
<keyword evidence="10 13" id="KW-0675">Receptor</keyword>
<name>A0A482XRZ8_LAOST</name>
<accession>A0A482XRZ8</accession>
<keyword evidence="6 13" id="KW-0130">Cell adhesion</keyword>
<evidence type="ECO:0000259" key="15">
    <source>
        <dbReference type="Pfam" id="PF08441"/>
    </source>
</evidence>
<reference evidence="18 19" key="1">
    <citation type="journal article" date="2017" name="Gigascience">
        <title>Genome sequence of the small brown planthopper, Laodelphax striatellus.</title>
        <authorList>
            <person name="Zhu J."/>
            <person name="Jiang F."/>
            <person name="Wang X."/>
            <person name="Yang P."/>
            <person name="Bao Y."/>
            <person name="Zhao W."/>
            <person name="Wang W."/>
            <person name="Lu H."/>
            <person name="Wang Q."/>
            <person name="Cui N."/>
            <person name="Li J."/>
            <person name="Chen X."/>
            <person name="Luo L."/>
            <person name="Yu J."/>
            <person name="Kang L."/>
            <person name="Cui F."/>
        </authorList>
    </citation>
    <scope>NUCLEOTIDE SEQUENCE [LARGE SCALE GENOMIC DNA]</scope>
    <source>
        <strain evidence="18">Lst14</strain>
    </source>
</reference>
<protein>
    <submittedName>
        <fullName evidence="18">Uncharacterized protein</fullName>
    </submittedName>
</protein>
<dbReference type="GO" id="GO:0033627">
    <property type="term" value="P:cell adhesion mediated by integrin"/>
    <property type="evidence" value="ECO:0007669"/>
    <property type="project" value="TreeGrafter"/>
</dbReference>
<dbReference type="Pfam" id="PF01839">
    <property type="entry name" value="FG-GAP"/>
    <property type="match status" value="2"/>
</dbReference>
<feature type="repeat" description="FG-GAP" evidence="12">
    <location>
        <begin position="233"/>
        <end position="286"/>
    </location>
</feature>
<comment type="similarity">
    <text evidence="2 13">Belongs to the integrin alpha chain family.</text>
</comment>
<dbReference type="PROSITE" id="PS51470">
    <property type="entry name" value="FG_GAP"/>
    <property type="match status" value="6"/>
</dbReference>
<keyword evidence="4" id="KW-0732">Signal</keyword>
<dbReference type="PANTHER" id="PTHR23220">
    <property type="entry name" value="INTEGRIN ALPHA"/>
    <property type="match status" value="1"/>
</dbReference>
<evidence type="ECO:0000256" key="9">
    <source>
        <dbReference type="ARBA" id="ARBA00023136"/>
    </source>
</evidence>
<dbReference type="GO" id="GO:0008305">
    <property type="term" value="C:integrin complex"/>
    <property type="evidence" value="ECO:0007669"/>
    <property type="project" value="InterPro"/>
</dbReference>
<dbReference type="Gene3D" id="2.60.40.1530">
    <property type="entry name" value="ntegrin, alpha v. Chain A, domain 4"/>
    <property type="match status" value="1"/>
</dbReference>
<dbReference type="GO" id="GO:0007157">
    <property type="term" value="P:heterophilic cell-cell adhesion via plasma membrane cell adhesion molecules"/>
    <property type="evidence" value="ECO:0007669"/>
    <property type="project" value="UniProtKB-ARBA"/>
</dbReference>
<keyword evidence="7" id="KW-1133">Transmembrane helix</keyword>
<dbReference type="PRINTS" id="PR01185">
    <property type="entry name" value="INTEGRINA"/>
</dbReference>
<feature type="non-terminal residue" evidence="18">
    <location>
        <position position="1492"/>
    </location>
</feature>
<evidence type="ECO:0000256" key="4">
    <source>
        <dbReference type="ARBA" id="ARBA00022729"/>
    </source>
</evidence>
<feature type="compositionally biased region" description="Basic and acidic residues" evidence="14">
    <location>
        <begin position="1093"/>
        <end position="1104"/>
    </location>
</feature>
<evidence type="ECO:0000256" key="13">
    <source>
        <dbReference type="RuleBase" id="RU003762"/>
    </source>
</evidence>
<sequence length="1492" mass="163095">MEATRQSSVDNMFRNYLLTLLFFSSMLFESGVCFNVDTLNYIRHRGEPGSMFGFSVAVHKERGYSWVLVGAPEAETPRQPGVRRGGAVYRCDINRDDACQEVVFDPNGNNNNSAGSQIDQKSYQWFGATVRSSGGDEARVVACAPRYVYYSSMGTRRDPVGTCFVASRDFTEIAEYPPCRTRNWGYHRQGSCQAGLGADFSKNGKRLYIGAVGSWYWQGQIYSQNQYERPDVISTNEGPASDDDSYLGYSIVSGDFGGGFGQTDVAAGMPRGAGLLGKVVLYTWNMTNLQNITGEQLGAYFGYSITSVDIDGDRLDDLIIGAPLYTDFENNENAYETGRVYFVYQGRESYRFRQKWHVRDGKNSKSRFGLAVASLGDINRDGYGDVAIGAPYDGPSEQGAVYIYHGSPDGIREKPSQIVTSEQISGPHIPVSTFGFSLDGGRDLDNNEYPDLVVGAYDSDTTVFLRARPVVKMKASVEFNQESKQVILEEKNCTLKDYSRVPCLSLDACLEYSGVGVENTLDFDIQLILDAKKTKSPRMFFLSDEGRNVMNQSLQLTKGYPLCKNMYVYLKPGIRDKLTVLEAEMRYSLRGESHWAAQSARAGRGRQPRSLFPILDHNEPLLRRDSVSIQKNCGRDNICIPDLRLTATPSVKRYLLGSGERLMIDIYVQNEGEDSFESVLDMHVPEGLNYVNFERVDAADREILILCSAPSFLNNYTLHCDIGNPLPREKHVHFRVLLQPFYKEGMKPRFEFSVSVNSSNPENKSSSHDNYHEFTVPIWVETDILLSGSSQPEDIHYNTSLYNAVNITQESEIGPQVVHTYSIRNKGPSDIVQAEVLFLWPSYTLAGDHLLYLLEQPDTSGPIQCEHVPNVNEERVRLDKRRKAYLQSGSFGVQSGLTSSSGSGLTIEKSQSSFSSSGTSSSSSSSSSSSHGSRKNGGNRNGTGKRIELTAAERHKLEEEALRREEEELLAETGDGSYRHNKRIKQKNRKGDENSREGSRNRENFGNRSSYEGTQTFQERGRTETSSGGKATNSGESSGKRIVEEEIARSYGAGGVYGHNRNFETNRSGTADSRHFGSNGGSFDARGSGSAYDARHSSTNDERGSGSSGTAYDARNSGTSRGAFGSGSTGTAYDSRNSGTSGGAFGTGSSSNGAYDSRHSATAHHEYGFDDLESRRQQFENDATRAQIDYSGSTHVNVIPENRKHYSKEEHHFRNSTWNSKDGGQPKVHSSSSWSINEDGVVRNGSSGDYDARSTSTLEEDLRKIGINLSDNEANSKTFVTEEHKERNTTWSSGGRPRTYETTNWKVNENGNVRNGSYTNVYEDDRFVHNYVPDSEGGAVIAESHGTSSGASSTGHRYSGSSDHHASASGSASRSGSAAGSTSGSNSGHTSGFGSATGSLSYDEQHRSASENARASSASYGGSAGASASSRGTGSQGTGSSRGASSSSRGTSSSQFDSLGAIARGPGPNDGRARTYSFDVVNNRGGEGQTRS</sequence>
<dbReference type="SUPFAM" id="SSF69179">
    <property type="entry name" value="Integrin domains"/>
    <property type="match status" value="3"/>
</dbReference>
<evidence type="ECO:0000256" key="3">
    <source>
        <dbReference type="ARBA" id="ARBA00022692"/>
    </source>
</evidence>
<keyword evidence="3" id="KW-0812">Transmembrane</keyword>
<dbReference type="Gene3D" id="2.60.40.1510">
    <property type="entry name" value="ntegrin, alpha v. Chain A, domain 3"/>
    <property type="match status" value="1"/>
</dbReference>
<feature type="repeat" description="FG-GAP" evidence="12">
    <location>
        <begin position="111"/>
        <end position="172"/>
    </location>
</feature>
<dbReference type="Pfam" id="PF20806">
    <property type="entry name" value="Integrin_A_Ig_3"/>
    <property type="match status" value="1"/>
</dbReference>
<evidence type="ECO:0000256" key="5">
    <source>
        <dbReference type="ARBA" id="ARBA00022737"/>
    </source>
</evidence>
<dbReference type="InterPro" id="IPR028994">
    <property type="entry name" value="Integrin_alpha_N"/>
</dbReference>
<evidence type="ECO:0000256" key="6">
    <source>
        <dbReference type="ARBA" id="ARBA00022889"/>
    </source>
</evidence>
<feature type="repeat" description="FG-GAP" evidence="12">
    <location>
        <begin position="38"/>
        <end position="100"/>
    </location>
</feature>
<evidence type="ECO:0000313" key="19">
    <source>
        <dbReference type="Proteomes" id="UP000291343"/>
    </source>
</evidence>
<evidence type="ECO:0000256" key="14">
    <source>
        <dbReference type="SAM" id="MobiDB-lite"/>
    </source>
</evidence>
<feature type="region of interest" description="Disordered" evidence="14">
    <location>
        <begin position="893"/>
        <end position="1157"/>
    </location>
</feature>
<feature type="domain" description="Integrin alpha second immunoglobulin-like" evidence="16">
    <location>
        <begin position="633"/>
        <end position="777"/>
    </location>
</feature>
<dbReference type="Pfam" id="PF08441">
    <property type="entry name" value="Integrin_A_Ig_1"/>
    <property type="match status" value="1"/>
</dbReference>
<evidence type="ECO:0000259" key="16">
    <source>
        <dbReference type="Pfam" id="PF20805"/>
    </source>
</evidence>
<evidence type="ECO:0000313" key="18">
    <source>
        <dbReference type="EMBL" id="RZF48596.1"/>
    </source>
</evidence>
<dbReference type="Pfam" id="PF20805">
    <property type="entry name" value="Integrin_A_Ig_2"/>
    <property type="match status" value="1"/>
</dbReference>
<dbReference type="InterPro" id="IPR000413">
    <property type="entry name" value="Integrin_alpha"/>
</dbReference>
<dbReference type="InterPro" id="IPR013517">
    <property type="entry name" value="FG-GAP"/>
</dbReference>
<feature type="compositionally biased region" description="Polar residues" evidence="14">
    <location>
        <begin position="1006"/>
        <end position="1037"/>
    </location>
</feature>
<dbReference type="GO" id="GO:0009897">
    <property type="term" value="C:external side of plasma membrane"/>
    <property type="evidence" value="ECO:0007669"/>
    <property type="project" value="TreeGrafter"/>
</dbReference>
<dbReference type="GO" id="GO:0005178">
    <property type="term" value="F:integrin binding"/>
    <property type="evidence" value="ECO:0007669"/>
    <property type="project" value="TreeGrafter"/>
</dbReference>
<keyword evidence="8 13" id="KW-0401">Integrin</keyword>
<organism evidence="18 19">
    <name type="scientific">Laodelphax striatellus</name>
    <name type="common">Small brown planthopper</name>
    <name type="synonym">Delphax striatella</name>
    <dbReference type="NCBI Taxonomy" id="195883"/>
    <lineage>
        <taxon>Eukaryota</taxon>
        <taxon>Metazoa</taxon>
        <taxon>Ecdysozoa</taxon>
        <taxon>Arthropoda</taxon>
        <taxon>Hexapoda</taxon>
        <taxon>Insecta</taxon>
        <taxon>Pterygota</taxon>
        <taxon>Neoptera</taxon>
        <taxon>Paraneoptera</taxon>
        <taxon>Hemiptera</taxon>
        <taxon>Auchenorrhyncha</taxon>
        <taxon>Fulgoroidea</taxon>
        <taxon>Delphacidae</taxon>
        <taxon>Criomorphinae</taxon>
        <taxon>Laodelphax</taxon>
    </lineage>
</organism>
<feature type="repeat" description="FG-GAP" evidence="12">
    <location>
        <begin position="287"/>
        <end position="352"/>
    </location>
</feature>
<proteinExistence type="inferred from homology"/>
<dbReference type="SUPFAM" id="SSF69318">
    <property type="entry name" value="Integrin alpha N-terminal domain"/>
    <property type="match status" value="1"/>
</dbReference>
<evidence type="ECO:0000259" key="17">
    <source>
        <dbReference type="Pfam" id="PF20806"/>
    </source>
</evidence>
<comment type="subcellular location">
    <subcellularLocation>
        <location evidence="1 13">Membrane</location>
        <topology evidence="1 13">Single-pass type I membrane protein</topology>
    </subcellularLocation>
</comment>
<keyword evidence="11" id="KW-0325">Glycoprotein</keyword>
<dbReference type="GO" id="GO:0007160">
    <property type="term" value="P:cell-matrix adhesion"/>
    <property type="evidence" value="ECO:0007669"/>
    <property type="project" value="TreeGrafter"/>
</dbReference>
<evidence type="ECO:0000256" key="7">
    <source>
        <dbReference type="ARBA" id="ARBA00022989"/>
    </source>
</evidence>
<dbReference type="InterPro" id="IPR013649">
    <property type="entry name" value="Integrin_alpha_Ig-like_1"/>
</dbReference>
<dbReference type="FunCoup" id="A0A482XRZ8">
    <property type="interactions" value="294"/>
</dbReference>
<gene>
    <name evidence="18" type="ORF">LSTR_LSTR008556</name>
</gene>
<feature type="compositionally biased region" description="Basic and acidic residues" evidence="14">
    <location>
        <begin position="1038"/>
        <end position="1048"/>
    </location>
</feature>
<dbReference type="GO" id="GO:0007229">
    <property type="term" value="P:integrin-mediated signaling pathway"/>
    <property type="evidence" value="ECO:0007669"/>
    <property type="project" value="UniProtKB-KW"/>
</dbReference>
<dbReference type="InterPro" id="IPR048285">
    <property type="entry name" value="Integrin_alpha_Ig-like_2"/>
</dbReference>
<feature type="domain" description="Integrin alpha third immunoglobulin-like" evidence="17">
    <location>
        <begin position="786"/>
        <end position="882"/>
    </location>
</feature>
<comment type="caution">
    <text evidence="18">The sequence shown here is derived from an EMBL/GenBank/DDBJ whole genome shotgun (WGS) entry which is preliminary data.</text>
</comment>
<feature type="domain" description="Integrin alpha first immunoglubulin-like" evidence="15">
    <location>
        <begin position="467"/>
        <end position="632"/>
    </location>
</feature>
<dbReference type="Gene3D" id="2.60.40.1460">
    <property type="entry name" value="Integrin domains. Chain A, domain 2"/>
    <property type="match status" value="1"/>
</dbReference>
<dbReference type="GO" id="GO:0048513">
    <property type="term" value="P:animal organ development"/>
    <property type="evidence" value="ECO:0007669"/>
    <property type="project" value="UniProtKB-ARBA"/>
</dbReference>
<keyword evidence="9" id="KW-0472">Membrane</keyword>
<dbReference type="InterPro" id="IPR013519">
    <property type="entry name" value="Int_alpha_beta-p"/>
</dbReference>
<dbReference type="OrthoDB" id="5317514at2759"/>
<dbReference type="PANTHER" id="PTHR23220:SF133">
    <property type="entry name" value="INTEGRIN ALPHA-PS2"/>
    <property type="match status" value="1"/>
</dbReference>
<dbReference type="SMR" id="A0A482XRZ8"/>
<feature type="compositionally biased region" description="Basic residues" evidence="14">
    <location>
        <begin position="979"/>
        <end position="988"/>
    </location>
</feature>
<feature type="region of interest" description="Disordered" evidence="14">
    <location>
        <begin position="1338"/>
        <end position="1492"/>
    </location>
</feature>
<feature type="compositionally biased region" description="Basic and acidic residues" evidence="14">
    <location>
        <begin position="945"/>
        <end position="966"/>
    </location>
</feature>
<evidence type="ECO:0000256" key="2">
    <source>
        <dbReference type="ARBA" id="ARBA00008054"/>
    </source>
</evidence>
<evidence type="ECO:0000256" key="8">
    <source>
        <dbReference type="ARBA" id="ARBA00023037"/>
    </source>
</evidence>
<dbReference type="SMART" id="SM00191">
    <property type="entry name" value="Int_alpha"/>
    <property type="match status" value="5"/>
</dbReference>
<evidence type="ECO:0000256" key="11">
    <source>
        <dbReference type="ARBA" id="ARBA00023180"/>
    </source>
</evidence>
<feature type="compositionally biased region" description="Low complexity" evidence="14">
    <location>
        <begin position="1344"/>
        <end position="1394"/>
    </location>
</feature>
<dbReference type="InParanoid" id="A0A482XRZ8"/>
<feature type="compositionally biased region" description="Polar residues" evidence="14">
    <location>
        <begin position="1215"/>
        <end position="1236"/>
    </location>
</feature>
<dbReference type="EMBL" id="QKKF02001725">
    <property type="protein sequence ID" value="RZF48596.1"/>
    <property type="molecule type" value="Genomic_DNA"/>
</dbReference>
<evidence type="ECO:0000256" key="1">
    <source>
        <dbReference type="ARBA" id="ARBA00004479"/>
    </source>
</evidence>
<dbReference type="Gene3D" id="2.130.10.130">
    <property type="entry name" value="Integrin alpha, N-terminal"/>
    <property type="match status" value="1"/>
</dbReference>
<dbReference type="InterPro" id="IPR048286">
    <property type="entry name" value="Integrin_alpha_Ig-like_3"/>
</dbReference>
<feature type="repeat" description="FG-GAP" evidence="12">
    <location>
        <begin position="420"/>
        <end position="482"/>
    </location>
</feature>
<feature type="compositionally biased region" description="Low complexity" evidence="14">
    <location>
        <begin position="1410"/>
        <end position="1454"/>
    </location>
</feature>